<feature type="active site" description="Nucleophile" evidence="4">
    <location>
        <position position="86"/>
    </location>
</feature>
<organism evidence="7 8">
    <name type="scientific">Pandoraea anhela</name>
    <dbReference type="NCBI Taxonomy" id="2508295"/>
    <lineage>
        <taxon>Bacteria</taxon>
        <taxon>Pseudomonadati</taxon>
        <taxon>Pseudomonadota</taxon>
        <taxon>Betaproteobacteria</taxon>
        <taxon>Burkholderiales</taxon>
        <taxon>Burkholderiaceae</taxon>
        <taxon>Pandoraea</taxon>
    </lineage>
</organism>
<evidence type="ECO:0000313" key="7">
    <source>
        <dbReference type="EMBL" id="VVE26433.1"/>
    </source>
</evidence>
<name>A0A5E4WQD7_9BURK</name>
<dbReference type="PANTHER" id="PTHR43780">
    <property type="entry name" value="1-AMINOCYCLOPROPANE-1-CARBOXYLATE DEAMINASE-RELATED"/>
    <property type="match status" value="1"/>
</dbReference>
<keyword evidence="3 5" id="KW-0663">Pyridoxal phosphate</keyword>
<dbReference type="Gene3D" id="3.40.50.1100">
    <property type="match status" value="2"/>
</dbReference>
<dbReference type="EMBL" id="CABPSB010000012">
    <property type="protein sequence ID" value="VVE26433.1"/>
    <property type="molecule type" value="Genomic_DNA"/>
</dbReference>
<evidence type="ECO:0000256" key="5">
    <source>
        <dbReference type="PIRSR" id="PIRSR006278-2"/>
    </source>
</evidence>
<dbReference type="Pfam" id="PF00291">
    <property type="entry name" value="PALP"/>
    <property type="match status" value="1"/>
</dbReference>
<accession>A0A5E4WQD7</accession>
<proteinExistence type="inferred from homology"/>
<protein>
    <submittedName>
        <fullName evidence="7">D-cysteine desulfhydrase</fullName>
    </submittedName>
</protein>
<evidence type="ECO:0000313" key="8">
    <source>
        <dbReference type="Proteomes" id="UP000406256"/>
    </source>
</evidence>
<feature type="domain" description="Tryptophan synthase beta chain-like PALP" evidence="6">
    <location>
        <begin position="18"/>
        <end position="331"/>
    </location>
</feature>
<sequence length="349" mass="37006">MTSVLKSAFERHARVALMQQPTPIARLTRLESLSGAQTRGIRLFVKRDDLGEVGGGGNKLRKLEFLLGYALAERVDTVITLGGIQSNHARLTAAACANLGLTCELVLADMVPRHDAEYREGGNVMLDRLFGAKLTFLSPGSDARSVAAARAEALRARGHRPMVIPAGGSSALGALGYVKCAQEILDYEAAHGVVFRHVVVPNGSHGTQAGLVAGFARAAGRGGIVRAYSVLSDRETTYVNTVNLVRETLALLDADASDLKEDVDIVVQGDYRGQAYGLPTPAMVDAVRLLARSEGILLDPVYSGKAFSGLLGDLANDRLPPNSDILFVATGGTPSLFAYRDTFDGCDQA</sequence>
<dbReference type="OrthoDB" id="9801249at2"/>
<dbReference type="GO" id="GO:0019148">
    <property type="term" value="F:D-cysteine desulfhydrase activity"/>
    <property type="evidence" value="ECO:0007669"/>
    <property type="project" value="TreeGrafter"/>
</dbReference>
<dbReference type="SUPFAM" id="SSF53686">
    <property type="entry name" value="Tryptophan synthase beta subunit-like PLP-dependent enzymes"/>
    <property type="match status" value="1"/>
</dbReference>
<evidence type="ECO:0000256" key="4">
    <source>
        <dbReference type="PIRSR" id="PIRSR006278-1"/>
    </source>
</evidence>
<keyword evidence="8" id="KW-1185">Reference proteome</keyword>
<dbReference type="RefSeq" id="WP_150669989.1">
    <property type="nucleotide sequence ID" value="NZ_CABPSB010000012.1"/>
</dbReference>
<dbReference type="InterPro" id="IPR027278">
    <property type="entry name" value="ACCD_DCysDesulf"/>
</dbReference>
<evidence type="ECO:0000259" key="6">
    <source>
        <dbReference type="Pfam" id="PF00291"/>
    </source>
</evidence>
<comment type="similarity">
    <text evidence="2">Belongs to the ACC deaminase/D-cysteine desulfhydrase family.</text>
</comment>
<dbReference type="AlphaFoldDB" id="A0A5E4WQD7"/>
<comment type="cofactor">
    <cofactor evidence="1">
        <name>pyridoxal 5'-phosphate</name>
        <dbReference type="ChEBI" id="CHEBI:597326"/>
    </cofactor>
</comment>
<reference evidence="7 8" key="1">
    <citation type="submission" date="2019-08" db="EMBL/GenBank/DDBJ databases">
        <authorList>
            <person name="Peeters C."/>
        </authorList>
    </citation>
    <scope>NUCLEOTIDE SEQUENCE [LARGE SCALE GENOMIC DNA]</scope>
    <source>
        <strain evidence="7 8">LMG 31108</strain>
    </source>
</reference>
<dbReference type="InterPro" id="IPR036052">
    <property type="entry name" value="TrpB-like_PALP_sf"/>
</dbReference>
<dbReference type="InterPro" id="IPR001926">
    <property type="entry name" value="TrpB-like_PALP"/>
</dbReference>
<evidence type="ECO:0000256" key="1">
    <source>
        <dbReference type="ARBA" id="ARBA00001933"/>
    </source>
</evidence>
<dbReference type="PIRSF" id="PIRSF006278">
    <property type="entry name" value="ACCD_DCysDesulf"/>
    <property type="match status" value="1"/>
</dbReference>
<dbReference type="Proteomes" id="UP000406256">
    <property type="component" value="Unassembled WGS sequence"/>
</dbReference>
<evidence type="ECO:0000256" key="2">
    <source>
        <dbReference type="ARBA" id="ARBA00008639"/>
    </source>
</evidence>
<evidence type="ECO:0000256" key="3">
    <source>
        <dbReference type="ARBA" id="ARBA00022898"/>
    </source>
</evidence>
<dbReference type="PANTHER" id="PTHR43780:SF2">
    <property type="entry name" value="1-AMINOCYCLOPROPANE-1-CARBOXYLATE DEAMINASE-RELATED"/>
    <property type="match status" value="1"/>
</dbReference>
<feature type="modified residue" description="N6-(pyridoxal phosphate)lysine" evidence="5">
    <location>
        <position position="59"/>
    </location>
</feature>
<gene>
    <name evidence="7" type="ORF">PAN31108_03402</name>
</gene>